<evidence type="ECO:0000313" key="2">
    <source>
        <dbReference type="Proteomes" id="UP001212499"/>
    </source>
</evidence>
<accession>A0ABT5ASM2</accession>
<reference evidence="1 2" key="1">
    <citation type="submission" date="2023-01" db="EMBL/GenBank/DDBJ databases">
        <title>Genomes from the Australian National Cyanobacteria Reference Collection.</title>
        <authorList>
            <person name="Willis A."/>
            <person name="Lee E.M.F."/>
        </authorList>
    </citation>
    <scope>NUCLEOTIDE SEQUENCE [LARGE SCALE GENOMIC DNA]</scope>
    <source>
        <strain evidence="1 2">CS-1033</strain>
    </source>
</reference>
<dbReference type="RefSeq" id="WP_271733519.1">
    <property type="nucleotide sequence ID" value="NZ_JAQMUH010000132.1"/>
</dbReference>
<dbReference type="Proteomes" id="UP001212499">
    <property type="component" value="Unassembled WGS sequence"/>
</dbReference>
<organism evidence="1 2">
    <name type="scientific">Anabaenopsis arnoldii</name>
    <dbReference type="NCBI Taxonomy" id="2152938"/>
    <lineage>
        <taxon>Bacteria</taxon>
        <taxon>Bacillati</taxon>
        <taxon>Cyanobacteriota</taxon>
        <taxon>Cyanophyceae</taxon>
        <taxon>Nostocales</taxon>
        <taxon>Nodulariaceae</taxon>
        <taxon>Anabaenopsis</taxon>
    </lineage>
</organism>
<sequence>MAYSEELCEQAVTEFQKAWDCIGDRTISTYRFWGSHDLDLEQAEDDLIVAGLAKVYNNAAQKSIGFISKKTLRTSALPLRTFAFKILKK</sequence>
<proteinExistence type="predicted"/>
<keyword evidence="2" id="KW-1185">Reference proteome</keyword>
<protein>
    <submittedName>
        <fullName evidence="1">Uncharacterized protein</fullName>
    </submittedName>
</protein>
<gene>
    <name evidence="1" type="ORF">PN457_11715</name>
</gene>
<name>A0ABT5ASM2_9CYAN</name>
<evidence type="ECO:0000313" key="1">
    <source>
        <dbReference type="EMBL" id="MDB9540318.1"/>
    </source>
</evidence>
<comment type="caution">
    <text evidence="1">The sequence shown here is derived from an EMBL/GenBank/DDBJ whole genome shotgun (WGS) entry which is preliminary data.</text>
</comment>
<dbReference type="EMBL" id="JAQMUH010000132">
    <property type="protein sequence ID" value="MDB9540318.1"/>
    <property type="molecule type" value="Genomic_DNA"/>
</dbReference>